<organism evidence="7 8">
    <name type="scientific">Campylobacter blaseri</name>
    <dbReference type="NCBI Taxonomy" id="2042961"/>
    <lineage>
        <taxon>Bacteria</taxon>
        <taxon>Pseudomonadati</taxon>
        <taxon>Campylobacterota</taxon>
        <taxon>Epsilonproteobacteria</taxon>
        <taxon>Campylobacterales</taxon>
        <taxon>Campylobacteraceae</taxon>
        <taxon>Campylobacter</taxon>
    </lineage>
</organism>
<name>A0A2P8QZP8_9BACT</name>
<reference evidence="8" key="1">
    <citation type="submission" date="2017-10" db="EMBL/GenBank/DDBJ databases">
        <title>Campylobacter species from seals.</title>
        <authorList>
            <person name="Gilbert M.J."/>
            <person name="Zomer A.L."/>
            <person name="Timmerman A.J."/>
            <person name="Duim B."/>
            <person name="Wagenaar J.A."/>
        </authorList>
    </citation>
    <scope>NUCLEOTIDE SEQUENCE [LARGE SCALE GENOMIC DNA]</scope>
    <source>
        <strain evidence="8">17S00004-5</strain>
    </source>
</reference>
<keyword evidence="3" id="KW-0997">Cell inner membrane</keyword>
<dbReference type="GO" id="GO:0016746">
    <property type="term" value="F:acyltransferase activity"/>
    <property type="evidence" value="ECO:0007669"/>
    <property type="project" value="UniProtKB-KW"/>
</dbReference>
<proteinExistence type="predicted"/>
<keyword evidence="6 7" id="KW-0012">Acyltransferase</keyword>
<evidence type="ECO:0000256" key="3">
    <source>
        <dbReference type="ARBA" id="ARBA00022519"/>
    </source>
</evidence>
<keyword evidence="5" id="KW-0472">Membrane</keyword>
<keyword evidence="4 7" id="KW-0808">Transferase</keyword>
<comment type="subcellular location">
    <subcellularLocation>
        <location evidence="1">Cell inner membrane</location>
    </subcellularLocation>
</comment>
<evidence type="ECO:0000313" key="8">
    <source>
        <dbReference type="Proteomes" id="UP000240535"/>
    </source>
</evidence>
<evidence type="ECO:0000256" key="6">
    <source>
        <dbReference type="ARBA" id="ARBA00023315"/>
    </source>
</evidence>
<evidence type="ECO:0000313" key="7">
    <source>
        <dbReference type="EMBL" id="PSM51726.1"/>
    </source>
</evidence>
<dbReference type="PANTHER" id="PTHR30606:SF10">
    <property type="entry name" value="PHOSPHATIDYLINOSITOL MANNOSIDE ACYLTRANSFERASE"/>
    <property type="match status" value="1"/>
</dbReference>
<dbReference type="OrthoDB" id="9803456at2"/>
<dbReference type="Proteomes" id="UP000240535">
    <property type="component" value="Unassembled WGS sequence"/>
</dbReference>
<keyword evidence="2" id="KW-1003">Cell membrane</keyword>
<evidence type="ECO:0000256" key="2">
    <source>
        <dbReference type="ARBA" id="ARBA00022475"/>
    </source>
</evidence>
<gene>
    <name evidence="7" type="ORF">CQ405_06240</name>
</gene>
<sequence length="293" mass="33696">MKKKIEYFLVLTLIKISKILPIKANYYLFDKIGSFMFKVLKKRRNDAISNLRLIFNDLSEQEIEDLAKRNFKSIAITACECLLLLNKKIEVIDLIENIEEATKSIKQAFTDNKNGFIVIAAHFGNWEILPKFASKLGFSQLLISKKGNNELIEENITSLFRNDERVEIIDKEGATGKIIKRLRSGGVVGLLTDLKTSANMAIIPFLGKDAMTVKTVGTLYVKYQPKIVPLFAKRVASGKYEVIVKEFPEIKLSDDKEQDIIDIIKMCNDVYGEIIMENPEQWFWVHRRWKINV</sequence>
<dbReference type="GO" id="GO:0005886">
    <property type="term" value="C:plasma membrane"/>
    <property type="evidence" value="ECO:0007669"/>
    <property type="project" value="UniProtKB-SubCell"/>
</dbReference>
<keyword evidence="8" id="KW-1185">Reference proteome</keyword>
<dbReference type="PANTHER" id="PTHR30606">
    <property type="entry name" value="LIPID A BIOSYNTHESIS LAUROYL ACYLTRANSFERASE"/>
    <property type="match status" value="1"/>
</dbReference>
<accession>A0A2P8QZP8</accession>
<dbReference type="GO" id="GO:0009247">
    <property type="term" value="P:glycolipid biosynthetic process"/>
    <property type="evidence" value="ECO:0007669"/>
    <property type="project" value="UniProtKB-ARBA"/>
</dbReference>
<evidence type="ECO:0000256" key="4">
    <source>
        <dbReference type="ARBA" id="ARBA00022679"/>
    </source>
</evidence>
<evidence type="ECO:0000256" key="5">
    <source>
        <dbReference type="ARBA" id="ARBA00023136"/>
    </source>
</evidence>
<evidence type="ECO:0000256" key="1">
    <source>
        <dbReference type="ARBA" id="ARBA00004533"/>
    </source>
</evidence>
<dbReference type="Pfam" id="PF03279">
    <property type="entry name" value="Lip_A_acyltrans"/>
    <property type="match status" value="1"/>
</dbReference>
<dbReference type="CDD" id="cd07984">
    <property type="entry name" value="LPLAT_LABLAT-like"/>
    <property type="match status" value="1"/>
</dbReference>
<comment type="caution">
    <text evidence="7">The sequence shown here is derived from an EMBL/GenBank/DDBJ whole genome shotgun (WGS) entry which is preliminary data.</text>
</comment>
<dbReference type="AlphaFoldDB" id="A0A2P8QZP8"/>
<dbReference type="EMBL" id="PDHH01000005">
    <property type="protein sequence ID" value="PSM51726.1"/>
    <property type="molecule type" value="Genomic_DNA"/>
</dbReference>
<dbReference type="RefSeq" id="WP_106871793.1">
    <property type="nucleotide sequence ID" value="NZ_CP053841.1"/>
</dbReference>
<dbReference type="InterPro" id="IPR004960">
    <property type="entry name" value="LipA_acyltrans"/>
</dbReference>
<protein>
    <submittedName>
        <fullName evidence="7">Acyltransferase</fullName>
    </submittedName>
</protein>